<dbReference type="AlphaFoldDB" id="A0A9F2RE78"/>
<dbReference type="Proteomes" id="UP000695026">
    <property type="component" value="Unplaced"/>
</dbReference>
<dbReference type="PANTHER" id="PTHR11360:SF318">
    <property type="entry name" value="MONOCARBOXYLATE TRANSPORTER 12"/>
    <property type="match status" value="1"/>
</dbReference>
<sequence length="271" mass="29986">MVGNYFHKRKALAYGIAMSGCGIGTFLLAPVVQLLIEHFSWRGALLILGGFVLNLCVCGALMRPVAGKEDHKNTLEFPEQDFELEVQKPGFEQWSFCSSVIKIWSHECVCRCSQQECNFALMPDFVMFAGSILFMAYGCSPLFVYLVPYALSVGVSHQRAAFLMSVLGVIDIAGNLTFGWLMDRRGLKKYRYVCYLFAVAMDGLCCLFHPVLQSFPLLLPFSFTFGYFDGAYITLIPVVTTDVVGSASLSSALGMVYFLQAIPYLISPSVA</sequence>
<dbReference type="PANTHER" id="PTHR11360">
    <property type="entry name" value="MONOCARBOXYLATE TRANSPORTER"/>
    <property type="match status" value="1"/>
</dbReference>
<keyword evidence="12" id="KW-1185">Reference proteome</keyword>
<dbReference type="GO" id="GO:0016323">
    <property type="term" value="C:basolateral plasma membrane"/>
    <property type="evidence" value="ECO:0007669"/>
    <property type="project" value="UniProtKB-SubCell"/>
</dbReference>
<feature type="domain" description="Major facilitator superfamily (MFS) profile" evidence="11">
    <location>
        <begin position="124"/>
        <end position="271"/>
    </location>
</feature>
<dbReference type="InterPro" id="IPR050327">
    <property type="entry name" value="Proton-linked_MCT"/>
</dbReference>
<comment type="catalytic activity">
    <reaction evidence="8">
        <text>guanidinoacetate(in) = guanidinoacetate(out)</text>
        <dbReference type="Rhea" id="RHEA:73047"/>
        <dbReference type="ChEBI" id="CHEBI:57742"/>
    </reaction>
</comment>
<evidence type="ECO:0000256" key="9">
    <source>
        <dbReference type="ARBA" id="ARBA00037605"/>
    </source>
</evidence>
<dbReference type="GO" id="GO:0022857">
    <property type="term" value="F:transmembrane transporter activity"/>
    <property type="evidence" value="ECO:0007669"/>
    <property type="project" value="InterPro"/>
</dbReference>
<evidence type="ECO:0000256" key="3">
    <source>
        <dbReference type="ARBA" id="ARBA00022475"/>
    </source>
</evidence>
<feature type="transmembrane region" description="Helical" evidence="10">
    <location>
        <begin position="12"/>
        <end position="36"/>
    </location>
</feature>
<evidence type="ECO:0000256" key="7">
    <source>
        <dbReference type="ARBA" id="ARBA00036521"/>
    </source>
</evidence>
<evidence type="ECO:0000256" key="4">
    <source>
        <dbReference type="ARBA" id="ARBA00022692"/>
    </source>
</evidence>
<keyword evidence="6 10" id="KW-0472">Membrane</keyword>
<feature type="transmembrane region" description="Helical" evidence="10">
    <location>
        <begin position="125"/>
        <end position="148"/>
    </location>
</feature>
<feature type="transmembrane region" description="Helical" evidence="10">
    <location>
        <begin position="232"/>
        <end position="259"/>
    </location>
</feature>
<evidence type="ECO:0000256" key="1">
    <source>
        <dbReference type="ARBA" id="ARBA00004554"/>
    </source>
</evidence>
<feature type="transmembrane region" description="Helical" evidence="10">
    <location>
        <begin position="193"/>
        <end position="212"/>
    </location>
</feature>
<keyword evidence="4 10" id="KW-0812">Transmembrane</keyword>
<proteinExistence type="inferred from homology"/>
<feature type="transmembrane region" description="Helical" evidence="10">
    <location>
        <begin position="160"/>
        <end position="181"/>
    </location>
</feature>
<organism evidence="12 13">
    <name type="scientific">Python bivittatus</name>
    <name type="common">Burmese python</name>
    <name type="synonym">Python molurus bivittatus</name>
    <dbReference type="NCBI Taxonomy" id="176946"/>
    <lineage>
        <taxon>Eukaryota</taxon>
        <taxon>Metazoa</taxon>
        <taxon>Chordata</taxon>
        <taxon>Craniata</taxon>
        <taxon>Vertebrata</taxon>
        <taxon>Euteleostomi</taxon>
        <taxon>Lepidosauria</taxon>
        <taxon>Squamata</taxon>
        <taxon>Bifurcata</taxon>
        <taxon>Unidentata</taxon>
        <taxon>Episquamata</taxon>
        <taxon>Toxicofera</taxon>
        <taxon>Serpentes</taxon>
        <taxon>Henophidia</taxon>
        <taxon>Pythonidae</taxon>
        <taxon>Python</taxon>
    </lineage>
</organism>
<name>A0A9F2RE78_PYTBI</name>
<gene>
    <name evidence="13" type="primary">LOC103050614</name>
</gene>
<dbReference type="RefSeq" id="XP_007444874.1">
    <property type="nucleotide sequence ID" value="XM_007444812.2"/>
</dbReference>
<comment type="catalytic activity">
    <reaction evidence="7">
        <text>creatine(in) = creatine(out)</text>
        <dbReference type="Rhea" id="RHEA:73043"/>
        <dbReference type="ChEBI" id="CHEBI:57947"/>
    </reaction>
</comment>
<comment type="function">
    <text evidence="9">Functions as a transporter for creatine and as well for its precursor guanidinoacetate. Transport of creatine and GAA is independent of resting membrane potential and extracellular Na(+), Cl(-), or pH. Contributes to the process of creatine biosynthesis and distribution.</text>
</comment>
<reference evidence="13" key="1">
    <citation type="submission" date="2025-08" db="UniProtKB">
        <authorList>
            <consortium name="RefSeq"/>
        </authorList>
    </citation>
    <scope>IDENTIFICATION</scope>
    <source>
        <tissue evidence="13">Liver</tissue>
    </source>
</reference>
<dbReference type="OrthoDB" id="410267at2759"/>
<evidence type="ECO:0000256" key="5">
    <source>
        <dbReference type="ARBA" id="ARBA00022989"/>
    </source>
</evidence>
<comment type="similarity">
    <text evidence="2">Belongs to the major facilitator superfamily. Monocarboxylate porter (TC 2.A.1.13) family.</text>
</comment>
<evidence type="ECO:0000256" key="10">
    <source>
        <dbReference type="SAM" id="Phobius"/>
    </source>
</evidence>
<dbReference type="KEGG" id="pbi:103050614"/>
<dbReference type="Gene3D" id="1.20.1250.20">
    <property type="entry name" value="MFS general substrate transporter like domains"/>
    <property type="match status" value="2"/>
</dbReference>
<dbReference type="InterPro" id="IPR020846">
    <property type="entry name" value="MFS_dom"/>
</dbReference>
<dbReference type="GO" id="GO:0015881">
    <property type="term" value="P:creatine transmembrane transport"/>
    <property type="evidence" value="ECO:0007669"/>
    <property type="project" value="TreeGrafter"/>
</dbReference>
<dbReference type="OMA" id="KIWSHEC"/>
<evidence type="ECO:0000256" key="8">
    <source>
        <dbReference type="ARBA" id="ARBA00036771"/>
    </source>
</evidence>
<evidence type="ECO:0000259" key="11">
    <source>
        <dbReference type="PROSITE" id="PS50850"/>
    </source>
</evidence>
<feature type="transmembrane region" description="Helical" evidence="10">
    <location>
        <begin position="42"/>
        <end position="62"/>
    </location>
</feature>
<evidence type="ECO:0000313" key="13">
    <source>
        <dbReference type="RefSeq" id="XP_007444874.1"/>
    </source>
</evidence>
<feature type="non-terminal residue" evidence="13">
    <location>
        <position position="271"/>
    </location>
</feature>
<dbReference type="InterPro" id="IPR011701">
    <property type="entry name" value="MFS"/>
</dbReference>
<evidence type="ECO:0000313" key="12">
    <source>
        <dbReference type="Proteomes" id="UP000695026"/>
    </source>
</evidence>
<dbReference type="SUPFAM" id="SSF103473">
    <property type="entry name" value="MFS general substrate transporter"/>
    <property type="match status" value="1"/>
</dbReference>
<comment type="subcellular location">
    <subcellularLocation>
        <location evidence="1">Basolateral cell membrane</location>
        <topology evidence="1">Multi-pass membrane protein</topology>
    </subcellularLocation>
</comment>
<keyword evidence="5 10" id="KW-1133">Transmembrane helix</keyword>
<accession>A0A9F2RE78</accession>
<dbReference type="Pfam" id="PF07690">
    <property type="entry name" value="MFS_1"/>
    <property type="match status" value="1"/>
</dbReference>
<dbReference type="InterPro" id="IPR036259">
    <property type="entry name" value="MFS_trans_sf"/>
</dbReference>
<dbReference type="GeneID" id="103050614"/>
<evidence type="ECO:0000256" key="6">
    <source>
        <dbReference type="ARBA" id="ARBA00023136"/>
    </source>
</evidence>
<dbReference type="PROSITE" id="PS50850">
    <property type="entry name" value="MFS"/>
    <property type="match status" value="1"/>
</dbReference>
<keyword evidence="3" id="KW-1003">Cell membrane</keyword>
<protein>
    <submittedName>
        <fullName evidence="13">Monocarboxylate transporter 12-like</fullName>
    </submittedName>
</protein>
<evidence type="ECO:0000256" key="2">
    <source>
        <dbReference type="ARBA" id="ARBA00006727"/>
    </source>
</evidence>